<keyword evidence="2" id="KW-0472">Membrane</keyword>
<keyword evidence="4" id="KW-1185">Reference proteome</keyword>
<feature type="compositionally biased region" description="Low complexity" evidence="1">
    <location>
        <begin position="90"/>
        <end position="100"/>
    </location>
</feature>
<dbReference type="EMBL" id="CP028858">
    <property type="protein sequence ID" value="AWB26235.1"/>
    <property type="molecule type" value="Genomic_DNA"/>
</dbReference>
<dbReference type="AlphaFoldDB" id="A0A2R4WXH6"/>
<evidence type="ECO:0000256" key="2">
    <source>
        <dbReference type="SAM" id="Phobius"/>
    </source>
</evidence>
<evidence type="ECO:0000256" key="1">
    <source>
        <dbReference type="SAM" id="MobiDB-lite"/>
    </source>
</evidence>
<feature type="transmembrane region" description="Helical" evidence="2">
    <location>
        <begin position="179"/>
        <end position="199"/>
    </location>
</feature>
<feature type="transmembrane region" description="Helical" evidence="2">
    <location>
        <begin position="205"/>
        <end position="238"/>
    </location>
</feature>
<reference evidence="3 4" key="1">
    <citation type="submission" date="2018-04" db="EMBL/GenBank/DDBJ databases">
        <title>Halococcoides cellulosivorans gen. nov., sp. nov., an extremely halophilic cellulose-utilizing haloarchaeon from hypersaline lakes.</title>
        <authorList>
            <person name="Sorokin D.Y."/>
            <person name="Toshchakov S.V."/>
            <person name="Samarov N.I."/>
            <person name="Korzhenkov A."/>
            <person name="Kublanov I.V."/>
        </authorList>
    </citation>
    <scope>NUCLEOTIDE SEQUENCE [LARGE SCALE GENOMIC DNA]</scope>
    <source>
        <strain evidence="3 4">HArcel1</strain>
    </source>
</reference>
<proteinExistence type="predicted"/>
<organism evidence="3 4">
    <name type="scientific">Halococcoides cellulosivorans</name>
    <dbReference type="NCBI Taxonomy" id="1679096"/>
    <lineage>
        <taxon>Archaea</taxon>
        <taxon>Methanobacteriati</taxon>
        <taxon>Methanobacteriota</taxon>
        <taxon>Stenosarchaea group</taxon>
        <taxon>Halobacteria</taxon>
        <taxon>Halobacteriales</taxon>
        <taxon>Haloarculaceae</taxon>
        <taxon>Halococcoides</taxon>
    </lineage>
</organism>
<dbReference type="Proteomes" id="UP000244727">
    <property type="component" value="Chromosome"/>
</dbReference>
<name>A0A2R4WXH6_9EURY</name>
<keyword evidence="2" id="KW-1133">Transmembrane helix</keyword>
<feature type="compositionally biased region" description="Basic and acidic residues" evidence="1">
    <location>
        <begin position="116"/>
        <end position="132"/>
    </location>
</feature>
<evidence type="ECO:0000313" key="3">
    <source>
        <dbReference type="EMBL" id="AWB26235.1"/>
    </source>
</evidence>
<dbReference type="KEGG" id="harc:HARCEL1_00120"/>
<accession>A0A2R4WXH6</accession>
<evidence type="ECO:0000313" key="4">
    <source>
        <dbReference type="Proteomes" id="UP000244727"/>
    </source>
</evidence>
<protein>
    <submittedName>
        <fullName evidence="3">Uncharacterized protein</fullName>
    </submittedName>
</protein>
<keyword evidence="2" id="KW-0812">Transmembrane</keyword>
<gene>
    <name evidence="3" type="ORF">HARCEL1_00120</name>
</gene>
<sequence length="248" mass="27409">MGEGAWSGRSVVIGSYNTDPVVRSPVNGGRQSHSGPSAIGRSPPWPIRTDGGDPEDDPPPENGDRDPTSDGDGPDDEPAGDRPGEESDADGSTGTGSPDDGPNDHSEQPDTPPGSDRADEPVDRQSVIRDQREEIHRLREQLRDLEDRVDRKSVDREDLEGRLERYVRWRQRRGYARNWGPYLVLLYGMILTLAAFQTPHLYNGWTILAMIVVWLSTLGLYALMLIVGWGLTTTAWLGAARSAIERTR</sequence>
<feature type="region of interest" description="Disordered" evidence="1">
    <location>
        <begin position="16"/>
        <end position="132"/>
    </location>
</feature>